<keyword evidence="5" id="KW-0143">Chaperone</keyword>
<dbReference type="InterPro" id="IPR027684">
    <property type="entry name" value="TBCC"/>
</dbReference>
<dbReference type="PROSITE" id="PS51329">
    <property type="entry name" value="C_CAP_COFACTOR_C"/>
    <property type="match status" value="1"/>
</dbReference>
<dbReference type="Proteomes" id="UP001515480">
    <property type="component" value="Unassembled WGS sequence"/>
</dbReference>
<dbReference type="EMBL" id="JBGBPQ010000004">
    <property type="protein sequence ID" value="KAL1525166.1"/>
    <property type="molecule type" value="Genomic_DNA"/>
</dbReference>
<dbReference type="InterPro" id="IPR031925">
    <property type="entry name" value="TBCC_N"/>
</dbReference>
<dbReference type="Pfam" id="PF07986">
    <property type="entry name" value="TBCC"/>
    <property type="match status" value="1"/>
</dbReference>
<dbReference type="InterPro" id="IPR017901">
    <property type="entry name" value="C-CAP_CF_C-like"/>
</dbReference>
<dbReference type="Gene3D" id="2.160.20.70">
    <property type="match status" value="1"/>
</dbReference>
<evidence type="ECO:0000256" key="6">
    <source>
        <dbReference type="ARBA" id="ARBA00026055"/>
    </source>
</evidence>
<dbReference type="InterPro" id="IPR038397">
    <property type="entry name" value="TBCC_N_sf"/>
</dbReference>
<evidence type="ECO:0000256" key="1">
    <source>
        <dbReference type="ARBA" id="ARBA00004496"/>
    </source>
</evidence>
<dbReference type="PANTHER" id="PTHR15139">
    <property type="entry name" value="TUBULIN FOLDING COFACTOR C"/>
    <property type="match status" value="1"/>
</dbReference>
<dbReference type="InterPro" id="IPR006599">
    <property type="entry name" value="CARP_motif"/>
</dbReference>
<dbReference type="GO" id="GO:0005737">
    <property type="term" value="C:cytoplasm"/>
    <property type="evidence" value="ECO:0007669"/>
    <property type="project" value="UniProtKB-SubCell"/>
</dbReference>
<dbReference type="SMART" id="SM00673">
    <property type="entry name" value="CARP"/>
    <property type="match status" value="2"/>
</dbReference>
<comment type="subunit">
    <text evidence="6">Supercomplex made of cofactors A to E. Cofactors A and D function by capturing and stabilizing tubulin in a quasi-native conformation. Cofactor E binds to the cofactor D-tubulin complex; interaction with cofactor C then causes the release of tubulin polypeptides that are committed to the native state.</text>
</comment>
<dbReference type="GO" id="GO:0015631">
    <property type="term" value="F:tubulin binding"/>
    <property type="evidence" value="ECO:0007669"/>
    <property type="project" value="InterPro"/>
</dbReference>
<proteinExistence type="inferred from homology"/>
<keyword evidence="4" id="KW-0007">Acetylation</keyword>
<accession>A0AB34JWT3</accession>
<sequence>MVDESASEMEQKKQAIIERMAAREREAEARKAARADGDAAAVGAQLRAFEASFAAELAAAHAALASLAAAASADPAAQLEAVGAQIESLHRLVAGAASFLPLAVRGTSAAKIGELEAALKAERERVAPKKKFSFKDRSKLGAGGGAPPPPPPPAEALVRTDTFKAPAGARGFRSSKGAVLTRPAGESVHGDYALEDLEQCDVRLLTACTALWVRNLRDCTVFTVPCPGSIYLTECHNCTLVLGARQIRMHTSTQCSLYLHAASHPIIEHCSDLRIAPYPALPAGIPSPWAAAGMNPEQNQWKLVDDFDWLKQSQSPNWRVMPDDDRLPVEELLKSLDLNDLPVAQ</sequence>
<dbReference type="GO" id="GO:0007021">
    <property type="term" value="P:tubulin complex assembly"/>
    <property type="evidence" value="ECO:0007669"/>
    <property type="project" value="TreeGrafter"/>
</dbReference>
<dbReference type="AlphaFoldDB" id="A0AB34JWT3"/>
<keyword evidence="10" id="KW-1185">Reference proteome</keyword>
<evidence type="ECO:0000256" key="5">
    <source>
        <dbReference type="ARBA" id="ARBA00023186"/>
    </source>
</evidence>
<comment type="similarity">
    <text evidence="2">Belongs to the TBCC family.</text>
</comment>
<comment type="caution">
    <text evidence="9">The sequence shown here is derived from an EMBL/GenBank/DDBJ whole genome shotgun (WGS) entry which is preliminary data.</text>
</comment>
<name>A0AB34JWT3_PRYPA</name>
<dbReference type="Gene3D" id="1.20.58.1250">
    <property type="entry name" value="Tubulin Binding Cofactor C, N-terminal domain"/>
    <property type="match status" value="1"/>
</dbReference>
<dbReference type="InterPro" id="IPR016098">
    <property type="entry name" value="CAP/MinC_C"/>
</dbReference>
<feature type="domain" description="C-CAP/cofactor C-like" evidence="8">
    <location>
        <begin position="149"/>
        <end position="309"/>
    </location>
</feature>
<dbReference type="InterPro" id="IPR012945">
    <property type="entry name" value="Tubulin-bd_cofactor_C_dom"/>
</dbReference>
<evidence type="ECO:0000256" key="4">
    <source>
        <dbReference type="ARBA" id="ARBA00022990"/>
    </source>
</evidence>
<evidence type="ECO:0000259" key="8">
    <source>
        <dbReference type="PROSITE" id="PS51329"/>
    </source>
</evidence>
<dbReference type="GO" id="GO:0007023">
    <property type="term" value="P:post-chaperonin tubulin folding pathway"/>
    <property type="evidence" value="ECO:0007669"/>
    <property type="project" value="InterPro"/>
</dbReference>
<evidence type="ECO:0000256" key="7">
    <source>
        <dbReference type="SAM" id="MobiDB-lite"/>
    </source>
</evidence>
<evidence type="ECO:0000313" key="9">
    <source>
        <dbReference type="EMBL" id="KAL1525166.1"/>
    </source>
</evidence>
<keyword evidence="3" id="KW-0963">Cytoplasm</keyword>
<evidence type="ECO:0000256" key="3">
    <source>
        <dbReference type="ARBA" id="ARBA00022490"/>
    </source>
</evidence>
<dbReference type="PANTHER" id="PTHR15139:SF0">
    <property type="entry name" value="TUBULIN-SPECIFIC CHAPERONE C"/>
    <property type="match status" value="1"/>
</dbReference>
<feature type="region of interest" description="Disordered" evidence="7">
    <location>
        <begin position="136"/>
        <end position="156"/>
    </location>
</feature>
<comment type="subcellular location">
    <subcellularLocation>
        <location evidence="1">Cytoplasm</location>
    </subcellularLocation>
</comment>
<evidence type="ECO:0000256" key="2">
    <source>
        <dbReference type="ARBA" id="ARBA00008848"/>
    </source>
</evidence>
<gene>
    <name evidence="9" type="ORF">AB1Y20_020037</name>
</gene>
<dbReference type="Pfam" id="PF16752">
    <property type="entry name" value="TBCC_N"/>
    <property type="match status" value="1"/>
</dbReference>
<organism evidence="9 10">
    <name type="scientific">Prymnesium parvum</name>
    <name type="common">Toxic golden alga</name>
    <dbReference type="NCBI Taxonomy" id="97485"/>
    <lineage>
        <taxon>Eukaryota</taxon>
        <taxon>Haptista</taxon>
        <taxon>Haptophyta</taxon>
        <taxon>Prymnesiophyceae</taxon>
        <taxon>Prymnesiales</taxon>
        <taxon>Prymnesiaceae</taxon>
        <taxon>Prymnesium</taxon>
    </lineage>
</organism>
<protein>
    <recommendedName>
        <fullName evidence="8">C-CAP/cofactor C-like domain-containing protein</fullName>
    </recommendedName>
</protein>
<reference evidence="9 10" key="1">
    <citation type="journal article" date="2024" name="Science">
        <title>Giant polyketide synthase enzymes in the biosynthesis of giant marine polyether toxins.</title>
        <authorList>
            <person name="Fallon T.R."/>
            <person name="Shende V.V."/>
            <person name="Wierzbicki I.H."/>
            <person name="Pendleton A.L."/>
            <person name="Watervoot N.F."/>
            <person name="Auber R.P."/>
            <person name="Gonzalez D.J."/>
            <person name="Wisecaver J.H."/>
            <person name="Moore B.S."/>
        </authorList>
    </citation>
    <scope>NUCLEOTIDE SEQUENCE [LARGE SCALE GENOMIC DNA]</scope>
    <source>
        <strain evidence="9 10">12B1</strain>
    </source>
</reference>
<evidence type="ECO:0000313" key="10">
    <source>
        <dbReference type="Proteomes" id="UP001515480"/>
    </source>
</evidence>